<feature type="domain" description="BPP" evidence="1">
    <location>
        <begin position="23"/>
        <end position="350"/>
    </location>
</feature>
<accession>A0A829Y8N8</accession>
<evidence type="ECO:0000313" key="2">
    <source>
        <dbReference type="EMBL" id="GFE79393.1"/>
    </source>
</evidence>
<dbReference type="GO" id="GO:0016158">
    <property type="term" value="F:inositol hexakisphosphate 3-phosphatase activity"/>
    <property type="evidence" value="ECO:0007669"/>
    <property type="project" value="InterPro"/>
</dbReference>
<dbReference type="InterPro" id="IPR011042">
    <property type="entry name" value="6-blade_b-propeller_TolB-like"/>
</dbReference>
<dbReference type="PROSITE" id="PS51257">
    <property type="entry name" value="PROKAR_LIPOPROTEIN"/>
    <property type="match status" value="1"/>
</dbReference>
<sequence length="355" mass="37264">MQRSIPCLLSLTLLAGCGITQDNGLPSKAAKPVFASVETEPVASVNDAADDPAIWVHPTDPSRSLIIGTDKKNGLDVHDLAGKRVQSLPDGRMNNVDLRYGFSLSGGEVAIVAATNRTDQTLALYAVDANGRLSNVADGKIPTGMADPYGLCMYRSAAGEYFVFANDGDSGHFKQWQLEARGERVGARLVREFGVGSQAEGCAADDGTGVLYVAEEDVGLWRYSAAPNGGSDRTSVDTVADGNLTADAEGVAIFYGAGESGYLLVSSQGSNEYNVYHRDGDNKFIGKFGIVQSPEGIDGTSDTDGIDVTSASLGSAFPQGVFVAQDGKNTSPSAAQNFKLVPWERIAEALQLAPL</sequence>
<protein>
    <recommendedName>
        <fullName evidence="1">BPP domain-containing protein</fullName>
    </recommendedName>
</protein>
<dbReference type="AlphaFoldDB" id="A0A829Y8N8"/>
<dbReference type="Gene3D" id="2.120.10.30">
    <property type="entry name" value="TolB, C-terminal domain"/>
    <property type="match status" value="1"/>
</dbReference>
<name>A0A829Y8N8_9GAMM</name>
<reference evidence="3" key="1">
    <citation type="submission" date="2020-01" db="EMBL/GenBank/DDBJ databases">
        <title>'Steroidobacter agaridevorans' sp. nov., agar-degrading bacteria isolated from rhizosphere soils.</title>
        <authorList>
            <person name="Ikenaga M."/>
            <person name="Kataoka M."/>
            <person name="Murouchi A."/>
            <person name="Katsuragi S."/>
            <person name="Sakai M."/>
        </authorList>
    </citation>
    <scope>NUCLEOTIDE SEQUENCE [LARGE SCALE GENOMIC DNA]</scope>
    <source>
        <strain evidence="3">YU21-B</strain>
    </source>
</reference>
<evidence type="ECO:0000259" key="1">
    <source>
        <dbReference type="PROSITE" id="PS51662"/>
    </source>
</evidence>
<gene>
    <name evidence="2" type="ORF">GCM10011487_13930</name>
</gene>
<evidence type="ECO:0000313" key="3">
    <source>
        <dbReference type="Proteomes" id="UP000445000"/>
    </source>
</evidence>
<dbReference type="Pfam" id="PF02333">
    <property type="entry name" value="Phytase"/>
    <property type="match status" value="1"/>
</dbReference>
<dbReference type="RefSeq" id="WP_161811066.1">
    <property type="nucleotide sequence ID" value="NZ_BLJN01000001.1"/>
</dbReference>
<dbReference type="PROSITE" id="PS51662">
    <property type="entry name" value="BP_PHYTASE"/>
    <property type="match status" value="1"/>
</dbReference>
<dbReference type="Proteomes" id="UP000445000">
    <property type="component" value="Unassembled WGS sequence"/>
</dbReference>
<proteinExistence type="predicted"/>
<dbReference type="SUPFAM" id="SSF50956">
    <property type="entry name" value="Thermostable phytase (3-phytase)"/>
    <property type="match status" value="1"/>
</dbReference>
<dbReference type="InterPro" id="IPR003431">
    <property type="entry name" value="B-propeller_Phytase"/>
</dbReference>
<organism evidence="2 3">
    <name type="scientific">Steroidobacter agaridevorans</name>
    <dbReference type="NCBI Taxonomy" id="2695856"/>
    <lineage>
        <taxon>Bacteria</taxon>
        <taxon>Pseudomonadati</taxon>
        <taxon>Pseudomonadota</taxon>
        <taxon>Gammaproteobacteria</taxon>
        <taxon>Steroidobacterales</taxon>
        <taxon>Steroidobacteraceae</taxon>
        <taxon>Steroidobacter</taxon>
    </lineage>
</organism>
<comment type="caution">
    <text evidence="2">The sequence shown here is derived from an EMBL/GenBank/DDBJ whole genome shotgun (WGS) entry which is preliminary data.</text>
</comment>
<keyword evidence="3" id="KW-1185">Reference proteome</keyword>
<dbReference type="EMBL" id="BLJN01000001">
    <property type="protein sequence ID" value="GFE79393.1"/>
    <property type="molecule type" value="Genomic_DNA"/>
</dbReference>